<dbReference type="RefSeq" id="WP_023043468.1">
    <property type="nucleotide sequence ID" value="NZ_AXDT01000012.1"/>
</dbReference>
<protein>
    <submittedName>
        <fullName evidence="2">Uncharacterized protein</fullName>
    </submittedName>
</protein>
<keyword evidence="1" id="KW-0812">Transmembrane</keyword>
<evidence type="ECO:0000256" key="1">
    <source>
        <dbReference type="SAM" id="Phobius"/>
    </source>
</evidence>
<reference evidence="2 3" key="1">
    <citation type="submission" date="2013-10" db="EMBL/GenBank/DDBJ databases">
        <title>Whole Genome Shotgun Sequence of Photorhabdus temperata J3.</title>
        <authorList>
            <person name="Park G.-S."/>
            <person name="Hong S.-J."/>
            <person name="Shin J.-H."/>
        </authorList>
    </citation>
    <scope>NUCLEOTIDE SEQUENCE [LARGE SCALE GENOMIC DNA]</scope>
    <source>
        <strain evidence="2 3">J3</strain>
    </source>
</reference>
<dbReference type="Proteomes" id="UP000017133">
    <property type="component" value="Unassembled WGS sequence"/>
</dbReference>
<gene>
    <name evidence="2" type="ORF">O185_01215</name>
</gene>
<sequence>MQYDEKIPRTARDALIIELLGDVGTIHDQIKNLPTEIEQAISGSIKLVADAVEDAENTALKLAKSIEVQKNTTIKDIDEAVKNSLEQHTAKIFSDIDEKVKSLQHKINNFDLADPKGRRLSFILATTLIIVSFCFAAAIYGIYTGANSRVKELTLIISAQDTKEKRGLSVLTPQAREQYQAATQNTSSN</sequence>
<name>U7R5N4_PHOTE</name>
<keyword evidence="3" id="KW-1185">Reference proteome</keyword>
<keyword evidence="1" id="KW-1133">Transmembrane helix</keyword>
<accession>U7R5N4</accession>
<organism evidence="2 3">
    <name type="scientific">Photorhabdus temperata J3</name>
    <dbReference type="NCBI Taxonomy" id="1389415"/>
    <lineage>
        <taxon>Bacteria</taxon>
        <taxon>Pseudomonadati</taxon>
        <taxon>Pseudomonadota</taxon>
        <taxon>Gammaproteobacteria</taxon>
        <taxon>Enterobacterales</taxon>
        <taxon>Morganellaceae</taxon>
        <taxon>Photorhabdus</taxon>
    </lineage>
</organism>
<evidence type="ECO:0000313" key="2">
    <source>
        <dbReference type="EMBL" id="ERT14910.1"/>
    </source>
</evidence>
<evidence type="ECO:0000313" key="3">
    <source>
        <dbReference type="Proteomes" id="UP000017133"/>
    </source>
</evidence>
<dbReference type="EMBL" id="AXDT01000012">
    <property type="protein sequence ID" value="ERT14910.1"/>
    <property type="molecule type" value="Genomic_DNA"/>
</dbReference>
<keyword evidence="1" id="KW-0472">Membrane</keyword>
<proteinExistence type="predicted"/>
<feature type="transmembrane region" description="Helical" evidence="1">
    <location>
        <begin position="122"/>
        <end position="143"/>
    </location>
</feature>
<dbReference type="PATRIC" id="fig|1389415.4.peg.232"/>
<comment type="caution">
    <text evidence="2">The sequence shown here is derived from an EMBL/GenBank/DDBJ whole genome shotgun (WGS) entry which is preliminary data.</text>
</comment>
<dbReference type="AlphaFoldDB" id="U7R5N4"/>